<dbReference type="EMBL" id="UYIQ01000001">
    <property type="protein sequence ID" value="VDG82743.1"/>
    <property type="molecule type" value="Genomic_DNA"/>
</dbReference>
<name>A0A7Z9CB46_CAPOC</name>
<protein>
    <submittedName>
        <fullName evidence="1">Uncharacterized protein</fullName>
    </submittedName>
</protein>
<dbReference type="Proteomes" id="UP000276733">
    <property type="component" value="Unassembled WGS sequence"/>
</dbReference>
<sequence length="277" mass="33345">MYTITMKRLIAIIIVLLFQYSFSQKYILLDSLTAHYDTKKYTFSTLPYGSENTIELYNVFFKDYLLLVSVLPDYERNIWQEISFKSIQNNILSTKDLFKIDFGYVRAVKKEGNKYFASEFCNVERFLFSNKKIEKQKEDKCALLDFQQQIFPFDKMRNIYKKRYPNYMFPLDQRPYQSYEISYNPNIPNDLKGIYLSSIEYIEGYKVYYFYKLCNNRGIGRFAYIKGKGVIAGSFDAHFSPWWNLNRDWFNNILSSKEYLWAEELKKEWAEKEKAKK</sequence>
<evidence type="ECO:0000313" key="2">
    <source>
        <dbReference type="Proteomes" id="UP000276733"/>
    </source>
</evidence>
<comment type="caution">
    <text evidence="1">The sequence shown here is derived from an EMBL/GenBank/DDBJ whole genome shotgun (WGS) entry which is preliminary data.</text>
</comment>
<organism evidence="1 2">
    <name type="scientific">Capnocytophaga ochracea</name>
    <dbReference type="NCBI Taxonomy" id="1018"/>
    <lineage>
        <taxon>Bacteria</taxon>
        <taxon>Pseudomonadati</taxon>
        <taxon>Bacteroidota</taxon>
        <taxon>Flavobacteriia</taxon>
        <taxon>Flavobacteriales</taxon>
        <taxon>Flavobacteriaceae</taxon>
        <taxon>Capnocytophaga</taxon>
    </lineage>
</organism>
<dbReference type="AlphaFoldDB" id="A0A7Z9CB46"/>
<reference evidence="1 2" key="1">
    <citation type="submission" date="2018-11" db="EMBL/GenBank/DDBJ databases">
        <authorList>
            <consortium name="Pathogen Informatics"/>
        </authorList>
    </citation>
    <scope>NUCLEOTIDE SEQUENCE [LARGE SCALE GENOMIC DNA]</scope>
    <source>
        <strain evidence="1 2">NCTC11458</strain>
    </source>
</reference>
<evidence type="ECO:0000313" key="1">
    <source>
        <dbReference type="EMBL" id="VDG82743.1"/>
    </source>
</evidence>
<accession>A0A7Z9CB46</accession>
<proteinExistence type="predicted"/>
<gene>
    <name evidence="1" type="ORF">NCTC11458_02044</name>
</gene>